<organism evidence="2 3">
    <name type="scientific">Calocera viscosa (strain TUFC12733)</name>
    <dbReference type="NCBI Taxonomy" id="1330018"/>
    <lineage>
        <taxon>Eukaryota</taxon>
        <taxon>Fungi</taxon>
        <taxon>Dikarya</taxon>
        <taxon>Basidiomycota</taxon>
        <taxon>Agaricomycotina</taxon>
        <taxon>Dacrymycetes</taxon>
        <taxon>Dacrymycetales</taxon>
        <taxon>Dacrymycetaceae</taxon>
        <taxon>Calocera</taxon>
    </lineage>
</organism>
<keyword evidence="3" id="KW-1185">Reference proteome</keyword>
<gene>
    <name evidence="2" type="ORF">CALVIDRAFT_276879</name>
</gene>
<evidence type="ECO:0000313" key="3">
    <source>
        <dbReference type="Proteomes" id="UP000076738"/>
    </source>
</evidence>
<protein>
    <submittedName>
        <fullName evidence="2">Uncharacterized protein</fullName>
    </submittedName>
</protein>
<name>A0A167R206_CALVF</name>
<feature type="region of interest" description="Disordered" evidence="1">
    <location>
        <begin position="46"/>
        <end position="67"/>
    </location>
</feature>
<evidence type="ECO:0000256" key="1">
    <source>
        <dbReference type="SAM" id="MobiDB-lite"/>
    </source>
</evidence>
<accession>A0A167R206</accession>
<feature type="compositionally biased region" description="Basic and acidic residues" evidence="1">
    <location>
        <begin position="49"/>
        <end position="59"/>
    </location>
</feature>
<sequence length="143" mass="16050">MRVFPAEHCANCPVNSTICPSRSPRILVATVRLLSMARCLAGQALIRQPVDDPKREPPDKPAQPLGTSFWSKDVFTWGKRGESSWDLLGVLARQSPKLPRSGPPDLVTSFRLERTARSEHIPYRTARTWGDTDQDQSRPACHF</sequence>
<proteinExistence type="predicted"/>
<reference evidence="2 3" key="1">
    <citation type="journal article" date="2016" name="Mol. Biol. Evol.">
        <title>Comparative Genomics of Early-Diverging Mushroom-Forming Fungi Provides Insights into the Origins of Lignocellulose Decay Capabilities.</title>
        <authorList>
            <person name="Nagy L.G."/>
            <person name="Riley R."/>
            <person name="Tritt A."/>
            <person name="Adam C."/>
            <person name="Daum C."/>
            <person name="Floudas D."/>
            <person name="Sun H."/>
            <person name="Yadav J.S."/>
            <person name="Pangilinan J."/>
            <person name="Larsson K.H."/>
            <person name="Matsuura K."/>
            <person name="Barry K."/>
            <person name="Labutti K."/>
            <person name="Kuo R."/>
            <person name="Ohm R.A."/>
            <person name="Bhattacharya S.S."/>
            <person name="Shirouzu T."/>
            <person name="Yoshinaga Y."/>
            <person name="Martin F.M."/>
            <person name="Grigoriev I.V."/>
            <person name="Hibbett D.S."/>
        </authorList>
    </citation>
    <scope>NUCLEOTIDE SEQUENCE [LARGE SCALE GENOMIC DNA]</scope>
    <source>
        <strain evidence="2 3">TUFC12733</strain>
    </source>
</reference>
<dbReference type="EMBL" id="KV417269">
    <property type="protein sequence ID" value="KZP00471.1"/>
    <property type="molecule type" value="Genomic_DNA"/>
</dbReference>
<dbReference type="Proteomes" id="UP000076738">
    <property type="component" value="Unassembled WGS sequence"/>
</dbReference>
<dbReference type="AlphaFoldDB" id="A0A167R206"/>
<feature type="region of interest" description="Disordered" evidence="1">
    <location>
        <begin position="123"/>
        <end position="143"/>
    </location>
</feature>
<evidence type="ECO:0000313" key="2">
    <source>
        <dbReference type="EMBL" id="KZP00471.1"/>
    </source>
</evidence>